<dbReference type="PANTHER" id="PTHR46413">
    <property type="entry name" value="HEAVY METAL-ASSOCIATED ISOPRENYLATED PLANT PROTEIN 6"/>
    <property type="match status" value="1"/>
</dbReference>
<dbReference type="Pfam" id="PF00403">
    <property type="entry name" value="HMA"/>
    <property type="match status" value="2"/>
</dbReference>
<dbReference type="SUPFAM" id="SSF55008">
    <property type="entry name" value="HMA, heavy metal-associated domain"/>
    <property type="match status" value="2"/>
</dbReference>
<protein>
    <recommendedName>
        <fullName evidence="2">HMA domain-containing protein</fullName>
    </recommendedName>
</protein>
<dbReference type="PROSITE" id="PS50846">
    <property type="entry name" value="HMA_2"/>
    <property type="match status" value="2"/>
</dbReference>
<gene>
    <name evidence="3" type="ORF">NCGR_LOCUS411</name>
</gene>
<evidence type="ECO:0000313" key="3">
    <source>
        <dbReference type="EMBL" id="CAD6202103.1"/>
    </source>
</evidence>
<dbReference type="Gene3D" id="3.30.70.100">
    <property type="match status" value="2"/>
</dbReference>
<dbReference type="AlphaFoldDB" id="A0A811M8L0"/>
<organism evidence="3 4">
    <name type="scientific">Miscanthus lutarioriparius</name>
    <dbReference type="NCBI Taxonomy" id="422564"/>
    <lineage>
        <taxon>Eukaryota</taxon>
        <taxon>Viridiplantae</taxon>
        <taxon>Streptophyta</taxon>
        <taxon>Embryophyta</taxon>
        <taxon>Tracheophyta</taxon>
        <taxon>Spermatophyta</taxon>
        <taxon>Magnoliopsida</taxon>
        <taxon>Liliopsida</taxon>
        <taxon>Poales</taxon>
        <taxon>Poaceae</taxon>
        <taxon>PACMAD clade</taxon>
        <taxon>Panicoideae</taxon>
        <taxon>Andropogonodae</taxon>
        <taxon>Andropogoneae</taxon>
        <taxon>Saccharinae</taxon>
        <taxon>Miscanthus</taxon>
    </lineage>
</organism>
<feature type="compositionally biased region" description="Basic and acidic residues" evidence="1">
    <location>
        <begin position="192"/>
        <end position="201"/>
    </location>
</feature>
<dbReference type="EMBL" id="CAJGYO010000001">
    <property type="protein sequence ID" value="CAD6202103.1"/>
    <property type="molecule type" value="Genomic_DNA"/>
</dbReference>
<name>A0A811M8L0_9POAL</name>
<dbReference type="InterPro" id="IPR036163">
    <property type="entry name" value="HMA_dom_sf"/>
</dbReference>
<proteinExistence type="predicted"/>
<dbReference type="InterPro" id="IPR006121">
    <property type="entry name" value="HMA_dom"/>
</dbReference>
<feature type="region of interest" description="Disordered" evidence="1">
    <location>
        <begin position="153"/>
        <end position="202"/>
    </location>
</feature>
<dbReference type="InterPro" id="IPR044594">
    <property type="entry name" value="HIPP01/3/5/6"/>
</dbReference>
<feature type="compositionally biased region" description="Basic and acidic residues" evidence="1">
    <location>
        <begin position="153"/>
        <end position="183"/>
    </location>
</feature>
<feature type="compositionally biased region" description="Polar residues" evidence="1">
    <location>
        <begin position="302"/>
        <end position="312"/>
    </location>
</feature>
<feature type="domain" description="HMA" evidence="2">
    <location>
        <begin position="86"/>
        <end position="151"/>
    </location>
</feature>
<dbReference type="GO" id="GO:0046872">
    <property type="term" value="F:metal ion binding"/>
    <property type="evidence" value="ECO:0007669"/>
    <property type="project" value="InterPro"/>
</dbReference>
<comment type="caution">
    <text evidence="3">The sequence shown here is derived from an EMBL/GenBank/DDBJ whole genome shotgun (WGS) entry which is preliminary data.</text>
</comment>
<accession>A0A811M8L0</accession>
<reference evidence="3" key="1">
    <citation type="submission" date="2020-10" db="EMBL/GenBank/DDBJ databases">
        <authorList>
            <person name="Han B."/>
            <person name="Lu T."/>
            <person name="Zhao Q."/>
            <person name="Huang X."/>
            <person name="Zhao Y."/>
        </authorList>
    </citation>
    <scope>NUCLEOTIDE SEQUENCE</scope>
</reference>
<dbReference type="OrthoDB" id="689350at2759"/>
<evidence type="ECO:0000313" key="4">
    <source>
        <dbReference type="Proteomes" id="UP000604825"/>
    </source>
</evidence>
<dbReference type="Proteomes" id="UP000604825">
    <property type="component" value="Unassembled WGS sequence"/>
</dbReference>
<feature type="domain" description="HMA" evidence="2">
    <location>
        <begin position="22"/>
        <end position="85"/>
    </location>
</feature>
<feature type="region of interest" description="Disordered" evidence="1">
    <location>
        <begin position="261"/>
        <end position="312"/>
    </location>
</feature>
<feature type="compositionally biased region" description="Low complexity" evidence="1">
    <location>
        <begin position="264"/>
        <end position="282"/>
    </location>
</feature>
<sequence>MGAGKGGGGGGGEAAAAMPEAAQPVVLKMDLHCAGCAHKVKKAIKRVPGVESIVTDVAANRVVVAGTADAGALKARLEAKTSKPVEETVLVKIHLHCDGCADRIRRRIYKIKGVKDVVLVGNAKDEVKVTGTMDIPNMLTYLKEKLNRDVEAVAPPAKKDGGGGGGEGKDDKKDSGSGGDKNKGAVGAGAGGDDKKDKGKGIDVSAGPSTAAAAAFMAAPAGASTYHVAPPYGYVAYQQAPPPATYYPSYPYYGNGDGMGHANPSYYPQPQQQQPDGSQQPQMTYPPYPYRFDMAPPPQLFSDENPNACSVM</sequence>
<evidence type="ECO:0000256" key="1">
    <source>
        <dbReference type="SAM" id="MobiDB-lite"/>
    </source>
</evidence>
<dbReference type="CDD" id="cd00371">
    <property type="entry name" value="HMA"/>
    <property type="match status" value="2"/>
</dbReference>
<feature type="compositionally biased region" description="Pro residues" evidence="1">
    <location>
        <begin position="284"/>
        <end position="299"/>
    </location>
</feature>
<evidence type="ECO:0000259" key="2">
    <source>
        <dbReference type="PROSITE" id="PS50846"/>
    </source>
</evidence>
<dbReference type="PANTHER" id="PTHR46413:SF4">
    <property type="entry name" value="HEAVY METAL-ASSOCIATED DOMAIN CONTAINING PROTEIN, EXPRESSED"/>
    <property type="match status" value="1"/>
</dbReference>
<keyword evidence="4" id="KW-1185">Reference proteome</keyword>